<dbReference type="RefSeq" id="WP_179776510.1">
    <property type="nucleotide sequence ID" value="NZ_JACCFK010000002.1"/>
</dbReference>
<evidence type="ECO:0000256" key="1">
    <source>
        <dbReference type="ARBA" id="ARBA00001974"/>
    </source>
</evidence>
<evidence type="ECO:0000259" key="7">
    <source>
        <dbReference type="Pfam" id="PF00441"/>
    </source>
</evidence>
<feature type="domain" description="Acyl-CoA dehydrogenase/oxidase N-terminal" evidence="8">
    <location>
        <begin position="7"/>
        <end position="103"/>
    </location>
</feature>
<dbReference type="AlphaFoldDB" id="A0A853BC54"/>
<dbReference type="GO" id="GO:0003995">
    <property type="term" value="F:acyl-CoA dehydrogenase activity"/>
    <property type="evidence" value="ECO:0007669"/>
    <property type="project" value="TreeGrafter"/>
</dbReference>
<accession>A0A853BC54</accession>
<evidence type="ECO:0000259" key="8">
    <source>
        <dbReference type="Pfam" id="PF02771"/>
    </source>
</evidence>
<proteinExistence type="inferred from homology"/>
<dbReference type="Gene3D" id="1.20.140.10">
    <property type="entry name" value="Butyryl-CoA Dehydrogenase, subunit A, domain 3"/>
    <property type="match status" value="1"/>
</dbReference>
<dbReference type="Gene3D" id="2.40.110.10">
    <property type="entry name" value="Butyryl-CoA Dehydrogenase, subunit A, domain 2"/>
    <property type="match status" value="1"/>
</dbReference>
<dbReference type="SUPFAM" id="SSF47203">
    <property type="entry name" value="Acyl-CoA dehydrogenase C-terminal domain-like"/>
    <property type="match status" value="1"/>
</dbReference>
<evidence type="ECO:0000256" key="3">
    <source>
        <dbReference type="ARBA" id="ARBA00022630"/>
    </source>
</evidence>
<sequence>MRISHTPEAEELREVVRDFLERQAGDPAAWTRLATELGAVALDVPERLGGAGATFREVCVVAEELGRSLARLPWFGTSVLAVGALLAGRGSARDELLARLASGSCTATVAFVDDSEDTVAVAAGAGWRVSGSKTLVVDGASADVLLVTARTGEGTGLFAVDGAGLDREPLRALDPNRELATIRFRDAPATLVEAEAEPVTASVRNRAVAALACEQAGGATVALEMACAHAAQRVQFGRPIATFQAIKHRCADMAVRVEAARSASLWAAAAVADGATEAAQAAAVAALTCGEAYSWVAAENIQVHGGMGFTWEHPAHLHLRRATTSAVLFGDRLRHQEDLLASLGLPETGRSGSCESQPTRAGAAAAVRVP</sequence>
<evidence type="ECO:0000313" key="9">
    <source>
        <dbReference type="EMBL" id="NYI92251.1"/>
    </source>
</evidence>
<evidence type="ECO:0000256" key="6">
    <source>
        <dbReference type="SAM" id="MobiDB-lite"/>
    </source>
</evidence>
<comment type="cofactor">
    <cofactor evidence="1">
        <name>FAD</name>
        <dbReference type="ChEBI" id="CHEBI:57692"/>
    </cofactor>
</comment>
<dbReference type="EMBL" id="JACCFK010000002">
    <property type="protein sequence ID" value="NYI92251.1"/>
    <property type="molecule type" value="Genomic_DNA"/>
</dbReference>
<gene>
    <name evidence="9" type="ORF">HNR02_005626</name>
</gene>
<protein>
    <submittedName>
        <fullName evidence="9">Alkylation response protein AidB-like acyl-CoA dehydrogenase</fullName>
    </submittedName>
</protein>
<organism evidence="9 10">
    <name type="scientific">Amycolatopsis endophytica</name>
    <dbReference type="NCBI Taxonomy" id="860233"/>
    <lineage>
        <taxon>Bacteria</taxon>
        <taxon>Bacillati</taxon>
        <taxon>Actinomycetota</taxon>
        <taxon>Actinomycetes</taxon>
        <taxon>Pseudonocardiales</taxon>
        <taxon>Pseudonocardiaceae</taxon>
        <taxon>Amycolatopsis</taxon>
    </lineage>
</organism>
<comment type="similarity">
    <text evidence="2">Belongs to the acyl-CoA dehydrogenase family.</text>
</comment>
<feature type="domain" description="Acyl-CoA dehydrogenase/oxidase C-terminal" evidence="7">
    <location>
        <begin position="209"/>
        <end position="331"/>
    </location>
</feature>
<evidence type="ECO:0000256" key="5">
    <source>
        <dbReference type="ARBA" id="ARBA00023002"/>
    </source>
</evidence>
<dbReference type="SUPFAM" id="SSF56645">
    <property type="entry name" value="Acyl-CoA dehydrogenase NM domain-like"/>
    <property type="match status" value="1"/>
</dbReference>
<dbReference type="PANTHER" id="PTHR43884">
    <property type="entry name" value="ACYL-COA DEHYDROGENASE"/>
    <property type="match status" value="1"/>
</dbReference>
<keyword evidence="5" id="KW-0560">Oxidoreductase</keyword>
<dbReference type="Proteomes" id="UP000549616">
    <property type="component" value="Unassembled WGS sequence"/>
</dbReference>
<keyword evidence="4" id="KW-0274">FAD</keyword>
<evidence type="ECO:0000256" key="2">
    <source>
        <dbReference type="ARBA" id="ARBA00009347"/>
    </source>
</evidence>
<evidence type="ECO:0000256" key="4">
    <source>
        <dbReference type="ARBA" id="ARBA00022827"/>
    </source>
</evidence>
<dbReference type="Pfam" id="PF02771">
    <property type="entry name" value="Acyl-CoA_dh_N"/>
    <property type="match status" value="1"/>
</dbReference>
<evidence type="ECO:0000313" key="10">
    <source>
        <dbReference type="Proteomes" id="UP000549616"/>
    </source>
</evidence>
<reference evidence="9 10" key="1">
    <citation type="submission" date="2020-07" db="EMBL/GenBank/DDBJ databases">
        <title>Sequencing the genomes of 1000 actinobacteria strains.</title>
        <authorList>
            <person name="Klenk H.-P."/>
        </authorList>
    </citation>
    <scope>NUCLEOTIDE SEQUENCE [LARGE SCALE GENOMIC DNA]</scope>
    <source>
        <strain evidence="9 10">DSM 104006</strain>
    </source>
</reference>
<dbReference type="InterPro" id="IPR013786">
    <property type="entry name" value="AcylCoA_DH/ox_N"/>
</dbReference>
<keyword evidence="10" id="KW-1185">Reference proteome</keyword>
<name>A0A853BC54_9PSEU</name>
<feature type="region of interest" description="Disordered" evidence="6">
    <location>
        <begin position="350"/>
        <end position="370"/>
    </location>
</feature>
<dbReference type="GO" id="GO:0050660">
    <property type="term" value="F:flavin adenine dinucleotide binding"/>
    <property type="evidence" value="ECO:0007669"/>
    <property type="project" value="InterPro"/>
</dbReference>
<dbReference type="InterPro" id="IPR037069">
    <property type="entry name" value="AcylCoA_DH/ox_N_sf"/>
</dbReference>
<dbReference type="InterPro" id="IPR009100">
    <property type="entry name" value="AcylCoA_DH/oxidase_NM_dom_sf"/>
</dbReference>
<dbReference type="Gene3D" id="1.10.540.10">
    <property type="entry name" value="Acyl-CoA dehydrogenase/oxidase, N-terminal domain"/>
    <property type="match status" value="1"/>
</dbReference>
<keyword evidence="3" id="KW-0285">Flavoprotein</keyword>
<dbReference type="InterPro" id="IPR036250">
    <property type="entry name" value="AcylCo_DH-like_C"/>
</dbReference>
<dbReference type="PANTHER" id="PTHR43884:SF20">
    <property type="entry name" value="ACYL-COA DEHYDROGENASE FADE28"/>
    <property type="match status" value="1"/>
</dbReference>
<comment type="caution">
    <text evidence="9">The sequence shown here is derived from an EMBL/GenBank/DDBJ whole genome shotgun (WGS) entry which is preliminary data.</text>
</comment>
<dbReference type="InterPro" id="IPR009075">
    <property type="entry name" value="AcylCo_DH/oxidase_C"/>
</dbReference>
<feature type="compositionally biased region" description="Polar residues" evidence="6">
    <location>
        <begin position="350"/>
        <end position="359"/>
    </location>
</feature>
<dbReference type="Pfam" id="PF00441">
    <property type="entry name" value="Acyl-CoA_dh_1"/>
    <property type="match status" value="1"/>
</dbReference>
<dbReference type="InterPro" id="IPR046373">
    <property type="entry name" value="Acyl-CoA_Oxase/DH_mid-dom_sf"/>
</dbReference>